<dbReference type="Proteomes" id="UP000323000">
    <property type="component" value="Chromosome 2"/>
</dbReference>
<dbReference type="AlphaFoldDB" id="A0A5C7ILX4"/>
<comment type="caution">
    <text evidence="4">The sequence shown here is derived from an EMBL/GenBank/DDBJ whole genome shotgun (WGS) entry which is preliminary data.</text>
</comment>
<keyword evidence="5" id="KW-1185">Reference proteome</keyword>
<dbReference type="PANTHER" id="PTHR12857:SF0">
    <property type="entry name" value="CXXC MOTIF CONTAINING ZINC BINDING PROTEIN"/>
    <property type="match status" value="1"/>
</dbReference>
<dbReference type="OrthoDB" id="10248838at2759"/>
<dbReference type="SUPFAM" id="SSF141678">
    <property type="entry name" value="MAL13P1.257-like"/>
    <property type="match status" value="1"/>
</dbReference>
<evidence type="ECO:0000256" key="1">
    <source>
        <dbReference type="ARBA" id="ARBA00007818"/>
    </source>
</evidence>
<dbReference type="GO" id="GO:0008270">
    <property type="term" value="F:zinc ion binding"/>
    <property type="evidence" value="ECO:0007669"/>
    <property type="project" value="TreeGrafter"/>
</dbReference>
<organism evidence="4 5">
    <name type="scientific">Acer yangbiense</name>
    <dbReference type="NCBI Taxonomy" id="1000413"/>
    <lineage>
        <taxon>Eukaryota</taxon>
        <taxon>Viridiplantae</taxon>
        <taxon>Streptophyta</taxon>
        <taxon>Embryophyta</taxon>
        <taxon>Tracheophyta</taxon>
        <taxon>Spermatophyta</taxon>
        <taxon>Magnoliopsida</taxon>
        <taxon>eudicotyledons</taxon>
        <taxon>Gunneridae</taxon>
        <taxon>Pentapetalae</taxon>
        <taxon>rosids</taxon>
        <taxon>malvids</taxon>
        <taxon>Sapindales</taxon>
        <taxon>Sapindaceae</taxon>
        <taxon>Hippocastanoideae</taxon>
        <taxon>Acereae</taxon>
        <taxon>Acer</taxon>
    </lineage>
</organism>
<evidence type="ECO:0000313" key="4">
    <source>
        <dbReference type="EMBL" id="TXG69622.1"/>
    </source>
</evidence>
<evidence type="ECO:0000256" key="3">
    <source>
        <dbReference type="ARBA" id="ARBA00022833"/>
    </source>
</evidence>
<sequence>MVVFSLKIKASLVGFTALEPFAGTDDPDFPYYFKLLCTKCQSLSDNELCFMLNGACKVSYQCRYCGARGTVSMLPDYGEPHTHKHSLKNEPTTLMLFNCQGFEPSDFVFAGGWKATAENVVCEDVNLSAGQFVISNEDKPDHRIFKLEAFFKVVPPRFLQR</sequence>
<accession>A0A5C7ILX4</accession>
<protein>
    <submittedName>
        <fullName evidence="4">Uncharacterized protein</fullName>
    </submittedName>
</protein>
<reference evidence="5" key="1">
    <citation type="journal article" date="2019" name="Gigascience">
        <title>De novo genome assembly of the endangered Acer yangbiense, a plant species with extremely small populations endemic to Yunnan Province, China.</title>
        <authorList>
            <person name="Yang J."/>
            <person name="Wariss H.M."/>
            <person name="Tao L."/>
            <person name="Zhang R."/>
            <person name="Yun Q."/>
            <person name="Hollingsworth P."/>
            <person name="Dao Z."/>
            <person name="Luo G."/>
            <person name="Guo H."/>
            <person name="Ma Y."/>
            <person name="Sun W."/>
        </authorList>
    </citation>
    <scope>NUCLEOTIDE SEQUENCE [LARGE SCALE GENOMIC DNA]</scope>
    <source>
        <strain evidence="5">cv. Malutang</strain>
    </source>
</reference>
<evidence type="ECO:0000256" key="2">
    <source>
        <dbReference type="ARBA" id="ARBA00022723"/>
    </source>
</evidence>
<keyword evidence="2" id="KW-0479">Metal-binding</keyword>
<evidence type="ECO:0000313" key="5">
    <source>
        <dbReference type="Proteomes" id="UP000323000"/>
    </source>
</evidence>
<gene>
    <name evidence="4" type="ORF">EZV62_004557</name>
</gene>
<comment type="similarity">
    <text evidence="1">Belongs to the UPF0587 family.</text>
</comment>
<name>A0A5C7ILX4_9ROSI</name>
<dbReference type="Pfam" id="PF05907">
    <property type="entry name" value="CXXC_Zn-b_euk"/>
    <property type="match status" value="1"/>
</dbReference>
<dbReference type="PANTHER" id="PTHR12857">
    <property type="entry name" value="CXXC MOTIF CONTAINING ZINC BINDING PROTEIN"/>
    <property type="match status" value="1"/>
</dbReference>
<proteinExistence type="inferred from homology"/>
<dbReference type="InterPro" id="IPR008584">
    <property type="entry name" value="CXXC_Zn-binding_euk"/>
</dbReference>
<keyword evidence="3" id="KW-0862">Zinc</keyword>
<dbReference type="EMBL" id="VAHF01000002">
    <property type="protein sequence ID" value="TXG69622.1"/>
    <property type="molecule type" value="Genomic_DNA"/>
</dbReference>